<evidence type="ECO:0000256" key="4">
    <source>
        <dbReference type="ARBA" id="ARBA00022989"/>
    </source>
</evidence>
<dbReference type="GO" id="GO:0005886">
    <property type="term" value="C:plasma membrane"/>
    <property type="evidence" value="ECO:0007669"/>
    <property type="project" value="UniProtKB-SubCell"/>
</dbReference>
<feature type="transmembrane region" description="Helical" evidence="6">
    <location>
        <begin position="15"/>
        <end position="33"/>
    </location>
</feature>
<evidence type="ECO:0000313" key="8">
    <source>
        <dbReference type="EMBL" id="HJA79515.1"/>
    </source>
</evidence>
<keyword evidence="3 6" id="KW-0812">Transmembrane</keyword>
<keyword evidence="4 6" id="KW-1133">Transmembrane helix</keyword>
<dbReference type="InterPro" id="IPR051461">
    <property type="entry name" value="UPF0750_membrane"/>
</dbReference>
<protein>
    <submittedName>
        <fullName evidence="8">YitT family protein</fullName>
    </submittedName>
</protein>
<keyword evidence="2" id="KW-1003">Cell membrane</keyword>
<keyword evidence="5 6" id="KW-0472">Membrane</keyword>
<dbReference type="EMBL" id="DWZD01000046">
    <property type="protein sequence ID" value="HJA79515.1"/>
    <property type="molecule type" value="Genomic_DNA"/>
</dbReference>
<name>A0A9D2KS40_9BACT</name>
<feature type="transmembrane region" description="Helical" evidence="6">
    <location>
        <begin position="179"/>
        <end position="198"/>
    </location>
</feature>
<dbReference type="PANTHER" id="PTHR33545">
    <property type="entry name" value="UPF0750 MEMBRANE PROTEIN YITT-RELATED"/>
    <property type="match status" value="1"/>
</dbReference>
<proteinExistence type="predicted"/>
<feature type="transmembrane region" description="Helical" evidence="6">
    <location>
        <begin position="64"/>
        <end position="82"/>
    </location>
</feature>
<dbReference type="Pfam" id="PF02588">
    <property type="entry name" value="YitT_membrane"/>
    <property type="match status" value="1"/>
</dbReference>
<gene>
    <name evidence="8" type="ORF">H9784_08140</name>
</gene>
<feature type="domain" description="DUF2179" evidence="7">
    <location>
        <begin position="227"/>
        <end position="281"/>
    </location>
</feature>
<dbReference type="InterPro" id="IPR003740">
    <property type="entry name" value="YitT"/>
</dbReference>
<dbReference type="PIRSF" id="PIRSF006483">
    <property type="entry name" value="Membrane_protein_YitT"/>
    <property type="match status" value="1"/>
</dbReference>
<comment type="caution">
    <text evidence="8">The sequence shown here is derived from an EMBL/GenBank/DDBJ whole genome shotgun (WGS) entry which is preliminary data.</text>
</comment>
<comment type="subcellular location">
    <subcellularLocation>
        <location evidence="1">Cell membrane</location>
        <topology evidence="1">Multi-pass membrane protein</topology>
    </subcellularLocation>
</comment>
<dbReference type="InterPro" id="IPR015867">
    <property type="entry name" value="N-reg_PII/ATP_PRibTrfase_C"/>
</dbReference>
<dbReference type="Pfam" id="PF10035">
    <property type="entry name" value="DUF2179"/>
    <property type="match status" value="1"/>
</dbReference>
<dbReference type="Proteomes" id="UP000823821">
    <property type="component" value="Unassembled WGS sequence"/>
</dbReference>
<evidence type="ECO:0000259" key="7">
    <source>
        <dbReference type="Pfam" id="PF10035"/>
    </source>
</evidence>
<evidence type="ECO:0000313" key="9">
    <source>
        <dbReference type="Proteomes" id="UP000823821"/>
    </source>
</evidence>
<feature type="transmembrane region" description="Helical" evidence="6">
    <location>
        <begin position="114"/>
        <end position="132"/>
    </location>
</feature>
<evidence type="ECO:0000256" key="2">
    <source>
        <dbReference type="ARBA" id="ARBA00022475"/>
    </source>
</evidence>
<evidence type="ECO:0000256" key="6">
    <source>
        <dbReference type="SAM" id="Phobius"/>
    </source>
</evidence>
<feature type="transmembrane region" description="Helical" evidence="6">
    <location>
        <begin position="152"/>
        <end position="173"/>
    </location>
</feature>
<reference evidence="8" key="1">
    <citation type="journal article" date="2021" name="PeerJ">
        <title>Extensive microbial diversity within the chicken gut microbiome revealed by metagenomics and culture.</title>
        <authorList>
            <person name="Gilroy R."/>
            <person name="Ravi A."/>
            <person name="Getino M."/>
            <person name="Pursley I."/>
            <person name="Horton D.L."/>
            <person name="Alikhan N.F."/>
            <person name="Baker D."/>
            <person name="Gharbi K."/>
            <person name="Hall N."/>
            <person name="Watson M."/>
            <person name="Adriaenssens E.M."/>
            <person name="Foster-Nyarko E."/>
            <person name="Jarju S."/>
            <person name="Secka A."/>
            <person name="Antonio M."/>
            <person name="Oren A."/>
            <person name="Chaudhuri R.R."/>
            <person name="La Ragione R."/>
            <person name="Hildebrand F."/>
            <person name="Pallen M.J."/>
        </authorList>
    </citation>
    <scope>NUCLEOTIDE SEQUENCE</scope>
    <source>
        <strain evidence="8">5032</strain>
    </source>
</reference>
<feature type="transmembrane region" description="Helical" evidence="6">
    <location>
        <begin position="40"/>
        <end position="58"/>
    </location>
</feature>
<evidence type="ECO:0000256" key="5">
    <source>
        <dbReference type="ARBA" id="ARBA00023136"/>
    </source>
</evidence>
<dbReference type="AlphaFoldDB" id="A0A9D2KS40"/>
<organism evidence="8 9">
    <name type="scientific">Candidatus Desulfovibrio intestinavium</name>
    <dbReference type="NCBI Taxonomy" id="2838534"/>
    <lineage>
        <taxon>Bacteria</taxon>
        <taxon>Pseudomonadati</taxon>
        <taxon>Thermodesulfobacteriota</taxon>
        <taxon>Desulfovibrionia</taxon>
        <taxon>Desulfovibrionales</taxon>
        <taxon>Desulfovibrionaceae</taxon>
        <taxon>Desulfovibrio</taxon>
    </lineage>
</organism>
<evidence type="ECO:0000256" key="3">
    <source>
        <dbReference type="ARBA" id="ARBA00022692"/>
    </source>
</evidence>
<dbReference type="CDD" id="cd16380">
    <property type="entry name" value="YitT_C"/>
    <property type="match status" value="1"/>
</dbReference>
<evidence type="ECO:0000256" key="1">
    <source>
        <dbReference type="ARBA" id="ARBA00004651"/>
    </source>
</evidence>
<dbReference type="PANTHER" id="PTHR33545:SF5">
    <property type="entry name" value="UPF0750 MEMBRANE PROTEIN YITT"/>
    <property type="match status" value="1"/>
</dbReference>
<dbReference type="InterPro" id="IPR019264">
    <property type="entry name" value="DUF2179"/>
</dbReference>
<reference evidence="8" key="2">
    <citation type="submission" date="2021-04" db="EMBL/GenBank/DDBJ databases">
        <authorList>
            <person name="Gilroy R."/>
        </authorList>
    </citation>
    <scope>NUCLEOTIDE SEQUENCE</scope>
    <source>
        <strain evidence="8">5032</strain>
    </source>
</reference>
<accession>A0A9D2KS40</accession>
<sequence length="289" mass="32087">MKLVQTYNRKLAEAVWWNLLWLTVGALLVTICIQSVATPHNFVAGGILGLAYLVWHWTGLSDLLNWYLILSVPIWIWGWFFVGRRFLLYTAYGTICTTVFGMFVNVQIPLETEVYASVIAGVLHGAGMGIMLRTLGSSGGTDIVAVALKQRWNVPIGQFSFGVNAVVYVLAAFSLDPDLIVASVLMMFISANTLEYVLGMFNRRKLVLVISERGEEISEAILLTERFGVTLMRGKGAYSGADKEILLTVTNNVALKRLENLVYTIDPGALFIVENTFYVSGGQFARRDR</sequence>
<dbReference type="Gene3D" id="3.30.70.120">
    <property type="match status" value="1"/>
</dbReference>
<feature type="transmembrane region" description="Helical" evidence="6">
    <location>
        <begin position="89"/>
        <end position="108"/>
    </location>
</feature>